<evidence type="ECO:0000313" key="7">
    <source>
        <dbReference type="Proteomes" id="UP000467841"/>
    </source>
</evidence>
<dbReference type="AlphaFoldDB" id="A0A6D2I7X8"/>
<feature type="domain" description="NAC" evidence="5">
    <location>
        <begin position="185"/>
        <end position="337"/>
    </location>
</feature>
<organism evidence="6 7">
    <name type="scientific">Microthlaspi erraticum</name>
    <dbReference type="NCBI Taxonomy" id="1685480"/>
    <lineage>
        <taxon>Eukaryota</taxon>
        <taxon>Viridiplantae</taxon>
        <taxon>Streptophyta</taxon>
        <taxon>Embryophyta</taxon>
        <taxon>Tracheophyta</taxon>
        <taxon>Spermatophyta</taxon>
        <taxon>Magnoliopsida</taxon>
        <taxon>eudicotyledons</taxon>
        <taxon>Gunneridae</taxon>
        <taxon>Pentapetalae</taxon>
        <taxon>rosids</taxon>
        <taxon>malvids</taxon>
        <taxon>Brassicales</taxon>
        <taxon>Brassicaceae</taxon>
        <taxon>Coluteocarpeae</taxon>
        <taxon>Microthlaspi</taxon>
    </lineage>
</organism>
<dbReference type="PANTHER" id="PTHR31124">
    <property type="entry name" value="APICAL MERISTEM FORMATION PROTEIN-RELATED-RELATED"/>
    <property type="match status" value="1"/>
</dbReference>
<reference evidence="6" key="1">
    <citation type="submission" date="2020-01" db="EMBL/GenBank/DDBJ databases">
        <authorList>
            <person name="Mishra B."/>
        </authorList>
    </citation>
    <scope>NUCLEOTIDE SEQUENCE [LARGE SCALE GENOMIC DNA]</scope>
</reference>
<dbReference type="EMBL" id="CACVBM020000888">
    <property type="protein sequence ID" value="CAA7024308.1"/>
    <property type="molecule type" value="Genomic_DNA"/>
</dbReference>
<dbReference type="InterPro" id="IPR036093">
    <property type="entry name" value="NAC_dom_sf"/>
</dbReference>
<keyword evidence="3" id="KW-0804">Transcription</keyword>
<dbReference type="InterPro" id="IPR003441">
    <property type="entry name" value="NAC-dom"/>
</dbReference>
<dbReference type="PROSITE" id="PS51005">
    <property type="entry name" value="NAC"/>
    <property type="match status" value="2"/>
</dbReference>
<keyword evidence="7" id="KW-1185">Reference proteome</keyword>
<dbReference type="Pfam" id="PF02365">
    <property type="entry name" value="NAM"/>
    <property type="match status" value="2"/>
</dbReference>
<dbReference type="OrthoDB" id="1043216at2759"/>
<dbReference type="SUPFAM" id="SSF101941">
    <property type="entry name" value="NAC domain"/>
    <property type="match status" value="2"/>
</dbReference>
<proteinExistence type="predicted"/>
<sequence>MEGHYDDDDRIEPPDHVIISHYLTTTINNGDFLPNHYLRDLDARVYNLNPWRLFTDRNRDYYLFVKRRTESSGKTDGSESGCWRIIGRDKLIKSEDTGKFLGFKKILKFCDKEKMKKKRSSEEDEEQEQRIWVMQEYGLVNKWKQDQVICKILLLNQSEVTSLLAKHLSFLPKPPFRRRRLCPRLDFNRPNEPKDESITFYLKFLFDDDRRDWGRRFWPSERVYTVVPWWIVWPLRMSILQHEGHYFFVNKTETCGRSDRCEGGCWRIIRRDKVVISKRTSKVLGFKRFYKFCHKPGYVKPVFWFGEFEVDATWVMEEYRVYKKRLQGRVICRIRVLFPVQLDELIRYGD</sequence>
<feature type="domain" description="NAC" evidence="5">
    <location>
        <begin position="5"/>
        <end position="155"/>
    </location>
</feature>
<dbReference type="PANTHER" id="PTHR31124:SF8">
    <property type="entry name" value="NAC DOMAIN-CONTAINING PROTEIN"/>
    <property type="match status" value="1"/>
</dbReference>
<evidence type="ECO:0000256" key="3">
    <source>
        <dbReference type="ARBA" id="ARBA00023163"/>
    </source>
</evidence>
<dbReference type="Gene3D" id="2.170.150.80">
    <property type="entry name" value="NAC domain"/>
    <property type="match status" value="2"/>
</dbReference>
<accession>A0A6D2I7X8</accession>
<evidence type="ECO:0000256" key="1">
    <source>
        <dbReference type="ARBA" id="ARBA00023015"/>
    </source>
</evidence>
<protein>
    <recommendedName>
        <fullName evidence="5">NAC domain-containing protein</fullName>
    </recommendedName>
</protein>
<comment type="caution">
    <text evidence="6">The sequence shown here is derived from an EMBL/GenBank/DDBJ whole genome shotgun (WGS) entry which is preliminary data.</text>
</comment>
<gene>
    <name evidence="6" type="ORF">MERR_LOCUS11543</name>
</gene>
<name>A0A6D2I7X8_9BRAS</name>
<evidence type="ECO:0000313" key="6">
    <source>
        <dbReference type="EMBL" id="CAA7024308.1"/>
    </source>
</evidence>
<keyword evidence="2" id="KW-0238">DNA-binding</keyword>
<evidence type="ECO:0000256" key="2">
    <source>
        <dbReference type="ARBA" id="ARBA00023125"/>
    </source>
</evidence>
<keyword evidence="4" id="KW-0539">Nucleus</keyword>
<dbReference type="GO" id="GO:0006355">
    <property type="term" value="P:regulation of DNA-templated transcription"/>
    <property type="evidence" value="ECO:0007669"/>
    <property type="project" value="InterPro"/>
</dbReference>
<dbReference type="Proteomes" id="UP000467841">
    <property type="component" value="Unassembled WGS sequence"/>
</dbReference>
<keyword evidence="1" id="KW-0805">Transcription regulation</keyword>
<evidence type="ECO:0000256" key="4">
    <source>
        <dbReference type="ARBA" id="ARBA00023242"/>
    </source>
</evidence>
<dbReference type="GO" id="GO:0003677">
    <property type="term" value="F:DNA binding"/>
    <property type="evidence" value="ECO:0007669"/>
    <property type="project" value="UniProtKB-KW"/>
</dbReference>
<evidence type="ECO:0000259" key="5">
    <source>
        <dbReference type="PROSITE" id="PS51005"/>
    </source>
</evidence>